<keyword evidence="3" id="KW-1185">Reference proteome</keyword>
<reference evidence="2" key="1">
    <citation type="submission" date="2023-06" db="EMBL/GenBank/DDBJ databases">
        <authorList>
            <person name="Jiang Y."/>
            <person name="Liu Q."/>
        </authorList>
    </citation>
    <scope>NUCLEOTIDE SEQUENCE</scope>
    <source>
        <strain evidence="2">CGMCC 1.12090</strain>
    </source>
</reference>
<dbReference type="RefSeq" id="WP_286534888.1">
    <property type="nucleotide sequence ID" value="NZ_JAUJZH010000052.1"/>
</dbReference>
<dbReference type="Pfam" id="PF19502">
    <property type="entry name" value="DUF6036"/>
    <property type="match status" value="1"/>
</dbReference>
<sequence length="180" mass="19800">MQLTELEHVLRAAADITKEKSFVLVGSQAILLLLDTIPPSLLVSTELDLYPAMHPEKADLIDGAIGALSMFHDTHGFHADGVGPETAVMPPDWQQRQTLHYLGDLTAICPEIHDLAVSKCVAGRDKDADYVRTLLAHGLIDPAVLYARIRLLDAGRYPVQHVVEWAERRALEALKDIPSP</sequence>
<accession>A0ABT8SGG3</accession>
<dbReference type="EMBL" id="JAUKVY010000052">
    <property type="protein sequence ID" value="MDO1537890.1"/>
    <property type="molecule type" value="Genomic_DNA"/>
</dbReference>
<organism evidence="2 3">
    <name type="scientific">Variovorax ginsengisoli</name>
    <dbReference type="NCBI Taxonomy" id="363844"/>
    <lineage>
        <taxon>Bacteria</taxon>
        <taxon>Pseudomonadati</taxon>
        <taxon>Pseudomonadota</taxon>
        <taxon>Betaproteobacteria</taxon>
        <taxon>Burkholderiales</taxon>
        <taxon>Comamonadaceae</taxon>
        <taxon>Variovorax</taxon>
    </lineage>
</organism>
<comment type="caution">
    <text evidence="2">The sequence shown here is derived from an EMBL/GenBank/DDBJ whole genome shotgun (WGS) entry which is preliminary data.</text>
</comment>
<name>A0ABT8SGG3_9BURK</name>
<dbReference type="InterPro" id="IPR045792">
    <property type="entry name" value="DUF6036"/>
</dbReference>
<proteinExistence type="predicted"/>
<evidence type="ECO:0000259" key="1">
    <source>
        <dbReference type="Pfam" id="PF19502"/>
    </source>
</evidence>
<gene>
    <name evidence="2" type="ORF">Q2T77_37245</name>
</gene>
<evidence type="ECO:0000313" key="3">
    <source>
        <dbReference type="Proteomes" id="UP001169027"/>
    </source>
</evidence>
<feature type="domain" description="DUF6036" evidence="1">
    <location>
        <begin position="5"/>
        <end position="149"/>
    </location>
</feature>
<dbReference type="Proteomes" id="UP001169027">
    <property type="component" value="Unassembled WGS sequence"/>
</dbReference>
<protein>
    <recommendedName>
        <fullName evidence="1">DUF6036 domain-containing protein</fullName>
    </recommendedName>
</protein>
<evidence type="ECO:0000313" key="2">
    <source>
        <dbReference type="EMBL" id="MDO1537890.1"/>
    </source>
</evidence>